<dbReference type="PROSITE" id="PS51819">
    <property type="entry name" value="VOC"/>
    <property type="match status" value="1"/>
</dbReference>
<dbReference type="Gene3D" id="3.10.180.10">
    <property type="entry name" value="2,3-Dihydroxybiphenyl 1,2-Dioxygenase, domain 1"/>
    <property type="match status" value="1"/>
</dbReference>
<dbReference type="RefSeq" id="WP_183203174.1">
    <property type="nucleotide sequence ID" value="NZ_BAAAER010000004.1"/>
</dbReference>
<dbReference type="InterPro" id="IPR029068">
    <property type="entry name" value="Glyas_Bleomycin-R_OHBP_Dase"/>
</dbReference>
<protein>
    <submittedName>
        <fullName evidence="2">Catechol 2,3-dioxygenase-like lactoylglutathione lyase family enzyme</fullName>
    </submittedName>
</protein>
<feature type="domain" description="VOC" evidence="1">
    <location>
        <begin position="1"/>
        <end position="118"/>
    </location>
</feature>
<dbReference type="SUPFAM" id="SSF54593">
    <property type="entry name" value="Glyoxalase/Bleomycin resistance protein/Dihydroxybiphenyl dioxygenase"/>
    <property type="match status" value="1"/>
</dbReference>
<organism evidence="2 3">
    <name type="scientific">Brevundimonas lenta</name>
    <dbReference type="NCBI Taxonomy" id="424796"/>
    <lineage>
        <taxon>Bacteria</taxon>
        <taxon>Pseudomonadati</taxon>
        <taxon>Pseudomonadota</taxon>
        <taxon>Alphaproteobacteria</taxon>
        <taxon>Caulobacterales</taxon>
        <taxon>Caulobacteraceae</taxon>
        <taxon>Brevundimonas</taxon>
    </lineage>
</organism>
<dbReference type="AlphaFoldDB" id="A0A7W6JDB2"/>
<keyword evidence="2" id="KW-0560">Oxidoreductase</keyword>
<reference evidence="2 3" key="1">
    <citation type="submission" date="2020-08" db="EMBL/GenBank/DDBJ databases">
        <title>Genomic Encyclopedia of Type Strains, Phase IV (KMG-IV): sequencing the most valuable type-strain genomes for metagenomic binning, comparative biology and taxonomic classification.</title>
        <authorList>
            <person name="Goeker M."/>
        </authorList>
    </citation>
    <scope>NUCLEOTIDE SEQUENCE [LARGE SCALE GENOMIC DNA]</scope>
    <source>
        <strain evidence="2 3">DSM 23960</strain>
    </source>
</reference>
<gene>
    <name evidence="2" type="ORF">GGR12_000886</name>
</gene>
<proteinExistence type="predicted"/>
<accession>A0A7W6JDB2</accession>
<dbReference type="EMBL" id="JACIDM010000001">
    <property type="protein sequence ID" value="MBB4082047.1"/>
    <property type="molecule type" value="Genomic_DNA"/>
</dbReference>
<dbReference type="GO" id="GO:0016829">
    <property type="term" value="F:lyase activity"/>
    <property type="evidence" value="ECO:0007669"/>
    <property type="project" value="UniProtKB-KW"/>
</dbReference>
<comment type="caution">
    <text evidence="2">The sequence shown here is derived from an EMBL/GenBank/DDBJ whole genome shotgun (WGS) entry which is preliminary data.</text>
</comment>
<dbReference type="InterPro" id="IPR004360">
    <property type="entry name" value="Glyas_Fos-R_dOase_dom"/>
</dbReference>
<keyword evidence="3" id="KW-1185">Reference proteome</keyword>
<dbReference type="Pfam" id="PF00903">
    <property type="entry name" value="Glyoxalase"/>
    <property type="match status" value="1"/>
</dbReference>
<dbReference type="Proteomes" id="UP000529946">
    <property type="component" value="Unassembled WGS sequence"/>
</dbReference>
<name>A0A7W6JDB2_9CAUL</name>
<sequence>MTTVTPMIHVPDVAATARWYEGIGFEVLATAEDGVETTWAQLALGATRVMLNCGGRPATHDRRDVDLYVETDDVEAFRRRFDGRADLDLVEDLHDTFYGMREFIIRDPNGFWITFGQTVSG</sequence>
<evidence type="ECO:0000313" key="2">
    <source>
        <dbReference type="EMBL" id="MBB4082047.1"/>
    </source>
</evidence>
<keyword evidence="2" id="KW-0456">Lyase</keyword>
<evidence type="ECO:0000313" key="3">
    <source>
        <dbReference type="Proteomes" id="UP000529946"/>
    </source>
</evidence>
<dbReference type="InterPro" id="IPR037523">
    <property type="entry name" value="VOC_core"/>
</dbReference>
<evidence type="ECO:0000259" key="1">
    <source>
        <dbReference type="PROSITE" id="PS51819"/>
    </source>
</evidence>
<keyword evidence="2" id="KW-0223">Dioxygenase</keyword>
<dbReference type="GO" id="GO:0051213">
    <property type="term" value="F:dioxygenase activity"/>
    <property type="evidence" value="ECO:0007669"/>
    <property type="project" value="UniProtKB-KW"/>
</dbReference>